<dbReference type="GO" id="GO:0005096">
    <property type="term" value="F:GTPase activator activity"/>
    <property type="evidence" value="ECO:0007669"/>
    <property type="project" value="TreeGrafter"/>
</dbReference>
<dbReference type="OrthoDB" id="294251at2759"/>
<gene>
    <name evidence="3" type="ORF">BN980_GECA03s05917g</name>
    <name evidence="4" type="ORF">DV451_001500</name>
</gene>
<feature type="region of interest" description="Disordered" evidence="1">
    <location>
        <begin position="640"/>
        <end position="671"/>
    </location>
</feature>
<dbReference type="InterPro" id="IPR050302">
    <property type="entry name" value="Rab_GAP_TBC_domain"/>
</dbReference>
<evidence type="ECO:0000313" key="3">
    <source>
        <dbReference type="EMBL" id="CDO52678.1"/>
    </source>
</evidence>
<feature type="region of interest" description="Disordered" evidence="1">
    <location>
        <begin position="1"/>
        <end position="25"/>
    </location>
</feature>
<dbReference type="InterPro" id="IPR035969">
    <property type="entry name" value="Rab-GAP_TBC_sf"/>
</dbReference>
<keyword evidence="5" id="KW-1185">Reference proteome</keyword>
<dbReference type="EMBL" id="CCBN010000003">
    <property type="protein sequence ID" value="CDO52678.1"/>
    <property type="molecule type" value="Genomic_DNA"/>
</dbReference>
<feature type="compositionally biased region" description="Low complexity" evidence="1">
    <location>
        <begin position="643"/>
        <end position="667"/>
    </location>
</feature>
<dbReference type="SMART" id="SM00164">
    <property type="entry name" value="TBC"/>
    <property type="match status" value="1"/>
</dbReference>
<evidence type="ECO:0000259" key="2">
    <source>
        <dbReference type="PROSITE" id="PS50086"/>
    </source>
</evidence>
<feature type="region of interest" description="Disordered" evidence="1">
    <location>
        <begin position="147"/>
        <end position="173"/>
    </location>
</feature>
<reference evidence="3 5" key="1">
    <citation type="submission" date="2014-03" db="EMBL/GenBank/DDBJ databases">
        <authorList>
            <person name="Casaregola S."/>
        </authorList>
    </citation>
    <scope>NUCLEOTIDE SEQUENCE [LARGE SCALE GENOMIC DNA]</scope>
    <source>
        <strain evidence="3 5">CLIB 918</strain>
    </source>
</reference>
<dbReference type="PROSITE" id="PS50086">
    <property type="entry name" value="TBC_RABGAP"/>
    <property type="match status" value="1"/>
</dbReference>
<organism evidence="3 5">
    <name type="scientific">Geotrichum candidum</name>
    <name type="common">Oospora lactis</name>
    <name type="synonym">Dipodascus geotrichum</name>
    <dbReference type="NCBI Taxonomy" id="1173061"/>
    <lineage>
        <taxon>Eukaryota</taxon>
        <taxon>Fungi</taxon>
        <taxon>Dikarya</taxon>
        <taxon>Ascomycota</taxon>
        <taxon>Saccharomycotina</taxon>
        <taxon>Dipodascomycetes</taxon>
        <taxon>Dipodascales</taxon>
        <taxon>Dipodascaceae</taxon>
        <taxon>Geotrichum</taxon>
    </lineage>
</organism>
<dbReference type="Proteomes" id="UP000750522">
    <property type="component" value="Unassembled WGS sequence"/>
</dbReference>
<feature type="compositionally biased region" description="Low complexity" evidence="1">
    <location>
        <begin position="14"/>
        <end position="25"/>
    </location>
</feature>
<feature type="region of interest" description="Disordered" evidence="1">
    <location>
        <begin position="233"/>
        <end position="256"/>
    </location>
</feature>
<feature type="domain" description="Rab-GAP TBC" evidence="2">
    <location>
        <begin position="347"/>
        <end position="564"/>
    </location>
</feature>
<dbReference type="Gene3D" id="1.10.8.270">
    <property type="entry name" value="putative rabgap domain of human tbc1 domain family member 14 like domains"/>
    <property type="match status" value="1"/>
</dbReference>
<dbReference type="STRING" id="1173061.A0A0J9X6D6"/>
<dbReference type="PANTHER" id="PTHR47219:SF20">
    <property type="entry name" value="TBC1 DOMAIN FAMILY MEMBER 2B"/>
    <property type="match status" value="1"/>
</dbReference>
<protein>
    <submittedName>
        <fullName evidence="3">Similar to Saccharomyces cerevisiae YNL293W MSB3 GTPase-activating protein for Sec4p and several other Rab GTPases</fullName>
    </submittedName>
</protein>
<dbReference type="GO" id="GO:0030427">
    <property type="term" value="C:site of polarized growth"/>
    <property type="evidence" value="ECO:0007669"/>
    <property type="project" value="UniProtKB-ARBA"/>
</dbReference>
<accession>A0A0J9X6D6</accession>
<dbReference type="FunFam" id="1.10.8.270:FF:000016">
    <property type="entry name" value="TBC1 domain family member 2A"/>
    <property type="match status" value="1"/>
</dbReference>
<dbReference type="SUPFAM" id="SSF47923">
    <property type="entry name" value="Ypt/Rab-GAP domain of gyp1p"/>
    <property type="match status" value="2"/>
</dbReference>
<dbReference type="InterPro" id="IPR000195">
    <property type="entry name" value="Rab-GAP-TBC_dom"/>
</dbReference>
<reference evidence="4" key="2">
    <citation type="journal article" date="2020" name="Front. Microbiol.">
        <title>Phenotypic and Genetic Characterization of the Cheese Ripening Yeast Geotrichum candidum.</title>
        <authorList>
            <person name="Perkins V."/>
            <person name="Vignola S."/>
            <person name="Lessard M.H."/>
            <person name="Plante P.L."/>
            <person name="Corbeil J."/>
            <person name="Dugat-Bony E."/>
            <person name="Frenette M."/>
            <person name="Labrie S."/>
        </authorList>
    </citation>
    <scope>NUCLEOTIDE SEQUENCE</scope>
    <source>
        <strain evidence="4">LMA-70</strain>
    </source>
</reference>
<name>A0A0J9X6D6_GEOCN</name>
<dbReference type="Gene3D" id="1.10.472.80">
    <property type="entry name" value="Ypt/Rab-GAP domain of gyp1p, domain 3"/>
    <property type="match status" value="1"/>
</dbReference>
<dbReference type="Pfam" id="PF00566">
    <property type="entry name" value="RabGAP-TBC"/>
    <property type="match status" value="1"/>
</dbReference>
<evidence type="ECO:0000256" key="1">
    <source>
        <dbReference type="SAM" id="MobiDB-lite"/>
    </source>
</evidence>
<sequence>MTLYAPASAQSPRNTSNISNTSNASNLSTTHSNDLLFSPSAAFATSPSSLKTFRSNTDLPRLHPYPVTPNTARSNSLQLPSFAKPVHRAQSSPNLINKKAPLPNAGTSPAAKLASPLAVNYDPEGYKIASPIPRNLLDNRISNASSSTTITSTTTFSSYSNRSSSSSSNVNSAKPHMAVAFRPAYLDHPDQKMPSPVVKHAPTDSDSYASAIDIINDYTDDLSMRSLASSEDVSTRSIRTTNTTNTTNPNPNLPGTARAFVASSKLNPRSVIQAPDSSRDRYGFKKESTHISEADYNKWWSEYQPYIDRRKRKWAKLMAESGLPITNNDPTVFPPRSEKVKRYIRKGIPAEWRGNAWFHYARGQEKLSANIGLYDKLSEQAENLQSPDTEIIERDLHRTFPDNIYFRSELNTTAAAGGKPQRDNEPPMITALRRVLRSFAIYQPRIGYCQSLNFLAGLLLLFLSEEKSFWMLVIITERYLPGVHEISLEGVNVDQGVLMLCIKGSLPKLWNKIGVNFEGEHYGSILTKLPPITLCTAAWFMSAYIGILPIETVLRIWDCLFYEESKTLFRIALTIFKIADPEIERLHDSMEIFQVVQTLPKKLIDASALLNACYRRRNGFKHVSQEEIVQLRGFVKNLRKNANNGNNGNNSNNSNSDNSGNSGNSSNATATPSDLEMYNIFKHEHYGITRRMKSLRITPRK</sequence>
<proteinExistence type="predicted"/>
<dbReference type="PANTHER" id="PTHR47219">
    <property type="entry name" value="RAB GTPASE-ACTIVATING PROTEIN 1-LIKE"/>
    <property type="match status" value="1"/>
</dbReference>
<feature type="compositionally biased region" description="Low complexity" evidence="1">
    <location>
        <begin position="147"/>
        <end position="172"/>
    </location>
</feature>
<feature type="region of interest" description="Disordered" evidence="1">
    <location>
        <begin position="54"/>
        <end position="75"/>
    </location>
</feature>
<dbReference type="AlphaFoldDB" id="A0A0J9X6D6"/>
<dbReference type="GO" id="GO:0031267">
    <property type="term" value="F:small GTPase binding"/>
    <property type="evidence" value="ECO:0007669"/>
    <property type="project" value="TreeGrafter"/>
</dbReference>
<comment type="caution">
    <text evidence="3">The sequence shown here is derived from an EMBL/GenBank/DDBJ whole genome shotgun (WGS) entry which is preliminary data.</text>
</comment>
<dbReference type="Proteomes" id="UP000242525">
    <property type="component" value="Unassembled WGS sequence"/>
</dbReference>
<feature type="compositionally biased region" description="Low complexity" evidence="1">
    <location>
        <begin position="240"/>
        <end position="250"/>
    </location>
</feature>
<dbReference type="EMBL" id="QQZK01000023">
    <property type="protein sequence ID" value="KAF5103327.1"/>
    <property type="molecule type" value="Genomic_DNA"/>
</dbReference>
<evidence type="ECO:0000313" key="4">
    <source>
        <dbReference type="EMBL" id="KAF5103327.1"/>
    </source>
</evidence>
<evidence type="ECO:0000313" key="5">
    <source>
        <dbReference type="Proteomes" id="UP000242525"/>
    </source>
</evidence>
<reference evidence="4" key="3">
    <citation type="submission" date="2020-01" db="EMBL/GenBank/DDBJ databases">
        <authorList>
            <person name="Perkins V."/>
            <person name="Lessard M.-H."/>
            <person name="Dugat-Bony E."/>
            <person name="Frenette M."/>
            <person name="Labrie S."/>
        </authorList>
    </citation>
    <scope>NUCLEOTIDE SEQUENCE</scope>
    <source>
        <strain evidence="4">LMA-70</strain>
    </source>
</reference>